<protein>
    <submittedName>
        <fullName evidence="2">Uncharacterized protein</fullName>
    </submittedName>
</protein>
<feature type="compositionally biased region" description="Polar residues" evidence="1">
    <location>
        <begin position="1"/>
        <end position="10"/>
    </location>
</feature>
<keyword evidence="3" id="KW-1185">Reference proteome</keyword>
<evidence type="ECO:0000313" key="3">
    <source>
        <dbReference type="Proteomes" id="UP000324222"/>
    </source>
</evidence>
<comment type="caution">
    <text evidence="2">The sequence shown here is derived from an EMBL/GenBank/DDBJ whole genome shotgun (WGS) entry which is preliminary data.</text>
</comment>
<evidence type="ECO:0000313" key="2">
    <source>
        <dbReference type="EMBL" id="MPC81524.1"/>
    </source>
</evidence>
<dbReference type="Proteomes" id="UP000324222">
    <property type="component" value="Unassembled WGS sequence"/>
</dbReference>
<reference evidence="2 3" key="1">
    <citation type="submission" date="2019-05" db="EMBL/GenBank/DDBJ databases">
        <title>Another draft genome of Portunus trituberculatus and its Hox gene families provides insights of decapod evolution.</title>
        <authorList>
            <person name="Jeong J.-H."/>
            <person name="Song I."/>
            <person name="Kim S."/>
            <person name="Choi T."/>
            <person name="Kim D."/>
            <person name="Ryu S."/>
            <person name="Kim W."/>
        </authorList>
    </citation>
    <scope>NUCLEOTIDE SEQUENCE [LARGE SCALE GENOMIC DNA]</scope>
    <source>
        <tissue evidence="2">Muscle</tissue>
    </source>
</reference>
<evidence type="ECO:0000256" key="1">
    <source>
        <dbReference type="SAM" id="MobiDB-lite"/>
    </source>
</evidence>
<dbReference type="AlphaFoldDB" id="A0A5B7IMW0"/>
<proteinExistence type="predicted"/>
<gene>
    <name evidence="2" type="ORF">E2C01_076145</name>
</gene>
<organism evidence="2 3">
    <name type="scientific">Portunus trituberculatus</name>
    <name type="common">Swimming crab</name>
    <name type="synonym">Neptunus trituberculatus</name>
    <dbReference type="NCBI Taxonomy" id="210409"/>
    <lineage>
        <taxon>Eukaryota</taxon>
        <taxon>Metazoa</taxon>
        <taxon>Ecdysozoa</taxon>
        <taxon>Arthropoda</taxon>
        <taxon>Crustacea</taxon>
        <taxon>Multicrustacea</taxon>
        <taxon>Malacostraca</taxon>
        <taxon>Eumalacostraca</taxon>
        <taxon>Eucarida</taxon>
        <taxon>Decapoda</taxon>
        <taxon>Pleocyemata</taxon>
        <taxon>Brachyura</taxon>
        <taxon>Eubrachyura</taxon>
        <taxon>Portunoidea</taxon>
        <taxon>Portunidae</taxon>
        <taxon>Portuninae</taxon>
        <taxon>Portunus</taxon>
    </lineage>
</organism>
<accession>A0A5B7IMW0</accession>
<dbReference type="EMBL" id="VSRR010057233">
    <property type="protein sequence ID" value="MPC81524.1"/>
    <property type="molecule type" value="Genomic_DNA"/>
</dbReference>
<feature type="compositionally biased region" description="Basic and acidic residues" evidence="1">
    <location>
        <begin position="12"/>
        <end position="36"/>
    </location>
</feature>
<sequence>MTGRLTTRPNNARREYGNRHEGLAEQESEHDSRQERDDEAQTLENSFDFPASPPSKDESESPSPQTSP</sequence>
<name>A0A5B7IMW0_PORTR</name>
<feature type="region of interest" description="Disordered" evidence="1">
    <location>
        <begin position="1"/>
        <end position="68"/>
    </location>
</feature>